<evidence type="ECO:0000256" key="2">
    <source>
        <dbReference type="SAM" id="Phobius"/>
    </source>
</evidence>
<feature type="region of interest" description="Disordered" evidence="1">
    <location>
        <begin position="85"/>
        <end position="181"/>
    </location>
</feature>
<gene>
    <name evidence="3" type="primary">Acey_s0087.g2012</name>
    <name evidence="3" type="ORF">Y032_0087g2012</name>
</gene>
<proteinExistence type="predicted"/>
<keyword evidence="2" id="KW-0812">Transmembrane</keyword>
<keyword evidence="4" id="KW-1185">Reference proteome</keyword>
<name>A0A016TN78_9BILA</name>
<evidence type="ECO:0000256" key="1">
    <source>
        <dbReference type="SAM" id="MobiDB-lite"/>
    </source>
</evidence>
<dbReference type="AlphaFoldDB" id="A0A016TN78"/>
<dbReference type="EMBL" id="JARK01001423">
    <property type="protein sequence ID" value="EYC04449.1"/>
    <property type="molecule type" value="Genomic_DNA"/>
</dbReference>
<feature type="compositionally biased region" description="Basic and acidic residues" evidence="1">
    <location>
        <begin position="123"/>
        <end position="175"/>
    </location>
</feature>
<protein>
    <submittedName>
        <fullName evidence="3">Uncharacterized protein</fullName>
    </submittedName>
</protein>
<reference evidence="4" key="1">
    <citation type="journal article" date="2015" name="Nat. Genet.">
        <title>The genome and transcriptome of the zoonotic hookworm Ancylostoma ceylanicum identify infection-specific gene families.</title>
        <authorList>
            <person name="Schwarz E.M."/>
            <person name="Hu Y."/>
            <person name="Antoshechkin I."/>
            <person name="Miller M.M."/>
            <person name="Sternberg P.W."/>
            <person name="Aroian R.V."/>
        </authorList>
    </citation>
    <scope>NUCLEOTIDE SEQUENCE</scope>
    <source>
        <strain evidence="4">HY135</strain>
    </source>
</reference>
<evidence type="ECO:0000313" key="3">
    <source>
        <dbReference type="EMBL" id="EYC04449.1"/>
    </source>
</evidence>
<dbReference type="OrthoDB" id="10610891at2759"/>
<evidence type="ECO:0000313" key="4">
    <source>
        <dbReference type="Proteomes" id="UP000024635"/>
    </source>
</evidence>
<accession>A0A016TN78</accession>
<feature type="compositionally biased region" description="Basic residues" evidence="1">
    <location>
        <begin position="85"/>
        <end position="97"/>
    </location>
</feature>
<sequence>MSPGVIVAIAVAGVAVLLSCVLCIVLLERRRRAEKWKRYKESQEKAMLKKKFAKKTPRKVINAALRKFLEITRFQTSFCNGSVFQKKKKHKKTRKGKKSGDKTSTEGGKLPTSGEQGTQDEGPSEKSGPDSKASTEKVPEGSVDKVSRGSADRVSSADRIHKSKEESKEIKKGGDDGTPMNVNQLMQAIKENKIVLATAEDETDRKPRPKRMKF</sequence>
<organism evidence="3 4">
    <name type="scientific">Ancylostoma ceylanicum</name>
    <dbReference type="NCBI Taxonomy" id="53326"/>
    <lineage>
        <taxon>Eukaryota</taxon>
        <taxon>Metazoa</taxon>
        <taxon>Ecdysozoa</taxon>
        <taxon>Nematoda</taxon>
        <taxon>Chromadorea</taxon>
        <taxon>Rhabditida</taxon>
        <taxon>Rhabditina</taxon>
        <taxon>Rhabditomorpha</taxon>
        <taxon>Strongyloidea</taxon>
        <taxon>Ancylostomatidae</taxon>
        <taxon>Ancylostomatinae</taxon>
        <taxon>Ancylostoma</taxon>
    </lineage>
</organism>
<feature type="transmembrane region" description="Helical" evidence="2">
    <location>
        <begin position="6"/>
        <end position="27"/>
    </location>
</feature>
<keyword evidence="2" id="KW-1133">Transmembrane helix</keyword>
<keyword evidence="2" id="KW-0472">Membrane</keyword>
<comment type="caution">
    <text evidence="3">The sequence shown here is derived from an EMBL/GenBank/DDBJ whole genome shotgun (WGS) entry which is preliminary data.</text>
</comment>
<dbReference type="Proteomes" id="UP000024635">
    <property type="component" value="Unassembled WGS sequence"/>
</dbReference>